<name>A0ACC0WGG4_9STRA</name>
<dbReference type="Proteomes" id="UP001163321">
    <property type="component" value="Chromosome 13"/>
</dbReference>
<evidence type="ECO:0000313" key="1">
    <source>
        <dbReference type="EMBL" id="KAI9917687.1"/>
    </source>
</evidence>
<reference evidence="1 2" key="1">
    <citation type="journal article" date="2022" name="bioRxiv">
        <title>The genome of the oomycete Peronosclerospora sorghi, a cosmopolitan pathogen of maize and sorghum, is inflated with dispersed pseudogenes.</title>
        <authorList>
            <person name="Fletcher K."/>
            <person name="Martin F."/>
            <person name="Isakeit T."/>
            <person name="Cavanaugh K."/>
            <person name="Magill C."/>
            <person name="Michelmore R."/>
        </authorList>
    </citation>
    <scope>NUCLEOTIDE SEQUENCE [LARGE SCALE GENOMIC DNA]</scope>
    <source>
        <strain evidence="1">P6</strain>
    </source>
</reference>
<keyword evidence="2" id="KW-1185">Reference proteome</keyword>
<dbReference type="EMBL" id="CM047592">
    <property type="protein sequence ID" value="KAI9917687.1"/>
    <property type="molecule type" value="Genomic_DNA"/>
</dbReference>
<comment type="caution">
    <text evidence="1">The sequence shown here is derived from an EMBL/GenBank/DDBJ whole genome shotgun (WGS) entry which is preliminary data.</text>
</comment>
<sequence>MSDVVVPSFFPTPTEIAGGIRWVRQHPVVATAAAAAATAVTVLSYLKAAAEGEVDLNEANLRTCSKQKEIDDLGSSTESDVSSPSGDRTFSPCNISFVVSDAEGDVETDVAVESSELEQALQETDGDIVSPQWGWYVSITPPEDYY</sequence>
<gene>
    <name evidence="1" type="ORF">PsorP6_012761</name>
</gene>
<proteinExistence type="predicted"/>
<organism evidence="1 2">
    <name type="scientific">Peronosclerospora sorghi</name>
    <dbReference type="NCBI Taxonomy" id="230839"/>
    <lineage>
        <taxon>Eukaryota</taxon>
        <taxon>Sar</taxon>
        <taxon>Stramenopiles</taxon>
        <taxon>Oomycota</taxon>
        <taxon>Peronosporomycetes</taxon>
        <taxon>Peronosporales</taxon>
        <taxon>Peronosporaceae</taxon>
        <taxon>Peronosclerospora</taxon>
    </lineage>
</organism>
<evidence type="ECO:0000313" key="2">
    <source>
        <dbReference type="Proteomes" id="UP001163321"/>
    </source>
</evidence>
<protein>
    <submittedName>
        <fullName evidence="1">Uncharacterized protein</fullName>
    </submittedName>
</protein>
<accession>A0ACC0WGG4</accession>